<proteinExistence type="predicted"/>
<dbReference type="PANTHER" id="PTHR20916:SF18">
    <property type="entry name" value="IPT_TIG DOMAIN-CONTAINING PROTEIN"/>
    <property type="match status" value="1"/>
</dbReference>
<dbReference type="InterPro" id="IPR015797">
    <property type="entry name" value="NUDIX_hydrolase-like_dom_sf"/>
</dbReference>
<name>A0A1V0SGS5_9VIRU</name>
<evidence type="ECO:0008006" key="2">
    <source>
        <dbReference type="Google" id="ProtNLM"/>
    </source>
</evidence>
<gene>
    <name evidence="1" type="ORF">Hokovirus_3_190</name>
</gene>
<organism evidence="1">
    <name type="scientific">Hokovirus HKV1</name>
    <dbReference type="NCBI Taxonomy" id="1977638"/>
    <lineage>
        <taxon>Viruses</taxon>
        <taxon>Varidnaviria</taxon>
        <taxon>Bamfordvirae</taxon>
        <taxon>Nucleocytoviricota</taxon>
        <taxon>Megaviricetes</taxon>
        <taxon>Imitervirales</taxon>
        <taxon>Mimiviridae</taxon>
        <taxon>Klosneuvirinae</taxon>
        <taxon>Hokovirus</taxon>
    </lineage>
</organism>
<sequence length="356" mass="40562">MSINIYTYTLTMSCSKCSNLCKNIPSIKPNGGAGVLFLTNDNNNTFLILGKERGGNYQGLFNIGCGKMDSKDGGCHIYTAWREFHEEIKYYMPFNLFLQQITGYIVFQRTPIFILTIDNVNVGKLDKLANDAINTPSLDWCLQEMSEIKKFNVNNISNDINISSFTKAVFEMFCRGLVTNINNQHNNNNNNNNNNNIQLNSQVSHNLPSGLSEEIRIIPFNMYQVRDFKGKRCGKPKPTVLAFPNGPNVDTYGFPCCKGNNTKVDELMKQFNIPLRCKRQYYRIETDTKIIHANIILCNGLSRNHFNDLSPEWFVITDILEGNDYLAIQSIHDNNKYLSLNSSNIVEKLVNVFLNI</sequence>
<evidence type="ECO:0000313" key="1">
    <source>
        <dbReference type="EMBL" id="ARF10917.1"/>
    </source>
</evidence>
<reference evidence="1" key="1">
    <citation type="journal article" date="2017" name="Science">
        <title>Giant viruses with an expanded complement of translation system components.</title>
        <authorList>
            <person name="Schulz F."/>
            <person name="Yutin N."/>
            <person name="Ivanova N.N."/>
            <person name="Ortega D.R."/>
            <person name="Lee T.K."/>
            <person name="Vierheilig J."/>
            <person name="Daims H."/>
            <person name="Horn M."/>
            <person name="Wagner M."/>
            <person name="Jensen G.J."/>
            <person name="Kyrpides N.C."/>
            <person name="Koonin E.V."/>
            <person name="Woyke T."/>
        </authorList>
    </citation>
    <scope>NUCLEOTIDE SEQUENCE</scope>
    <source>
        <strain evidence="1">HKV1</strain>
    </source>
</reference>
<dbReference type="SUPFAM" id="SSF55811">
    <property type="entry name" value="Nudix"/>
    <property type="match status" value="1"/>
</dbReference>
<dbReference type="PANTHER" id="PTHR20916">
    <property type="entry name" value="CYSTEINE AND GLYCINE-RICH PROTEIN 2 BINDING PROTEIN"/>
    <property type="match status" value="1"/>
</dbReference>
<protein>
    <recommendedName>
        <fullName evidence="2">NUDIX hydrolase</fullName>
    </recommendedName>
</protein>
<dbReference type="EMBL" id="KY684105">
    <property type="protein sequence ID" value="ARF10917.1"/>
    <property type="molecule type" value="Genomic_DNA"/>
</dbReference>
<accession>A0A1V0SGS5</accession>